<dbReference type="InterPro" id="IPR000092">
    <property type="entry name" value="Polyprenyl_synt"/>
</dbReference>
<evidence type="ECO:0000256" key="2">
    <source>
        <dbReference type="ARBA" id="ARBA00022842"/>
    </source>
</evidence>
<dbReference type="GO" id="GO:0004659">
    <property type="term" value="F:prenyltransferase activity"/>
    <property type="evidence" value="ECO:0007669"/>
    <property type="project" value="InterPro"/>
</dbReference>
<proteinExistence type="inferred from homology"/>
<evidence type="ECO:0000256" key="3">
    <source>
        <dbReference type="RuleBase" id="RU004466"/>
    </source>
</evidence>
<dbReference type="PROSITE" id="PS00723">
    <property type="entry name" value="POLYPRENYL_SYNTHASE_1"/>
    <property type="match status" value="1"/>
</dbReference>
<dbReference type="Pfam" id="PF00348">
    <property type="entry name" value="polyprenyl_synt"/>
    <property type="match status" value="1"/>
</dbReference>
<dbReference type="GO" id="GO:0046872">
    <property type="term" value="F:metal ion binding"/>
    <property type="evidence" value="ECO:0007669"/>
    <property type="project" value="UniProtKB-KW"/>
</dbReference>
<organism evidence="4 5">
    <name type="scientific">Streptomyces xinghaiensis</name>
    <dbReference type="NCBI Taxonomy" id="1038928"/>
    <lineage>
        <taxon>Bacteria</taxon>
        <taxon>Bacillati</taxon>
        <taxon>Actinomycetota</taxon>
        <taxon>Actinomycetes</taxon>
        <taxon>Kitasatosporales</taxon>
        <taxon>Streptomycetaceae</taxon>
        <taxon>Streptomyces</taxon>
    </lineage>
</organism>
<evidence type="ECO:0000313" key="4">
    <source>
        <dbReference type="EMBL" id="RKM90873.1"/>
    </source>
</evidence>
<keyword evidence="3" id="KW-0808">Transferase</keyword>
<keyword evidence="2" id="KW-0460">Magnesium</keyword>
<dbReference type="InterPro" id="IPR008949">
    <property type="entry name" value="Isoprenoid_synthase_dom_sf"/>
</dbReference>
<evidence type="ECO:0000313" key="5">
    <source>
        <dbReference type="Proteomes" id="UP000028058"/>
    </source>
</evidence>
<keyword evidence="5" id="KW-1185">Reference proteome</keyword>
<comment type="caution">
    <text evidence="4">The sequence shown here is derived from an EMBL/GenBank/DDBJ whole genome shotgun (WGS) entry which is preliminary data.</text>
</comment>
<name>A0A3R7F446_9ACTN</name>
<gene>
    <name evidence="4" type="ORF">SFRA_030915</name>
</gene>
<dbReference type="OrthoDB" id="4497239at2"/>
<dbReference type="PANTHER" id="PTHR12001:SF71">
    <property type="entry name" value="(2E,6E)-FARNESYL DIPHOSPHATE SYNTHASE"/>
    <property type="match status" value="1"/>
</dbReference>
<dbReference type="GO" id="GO:0008299">
    <property type="term" value="P:isoprenoid biosynthetic process"/>
    <property type="evidence" value="ECO:0007669"/>
    <property type="project" value="InterPro"/>
</dbReference>
<evidence type="ECO:0000256" key="1">
    <source>
        <dbReference type="ARBA" id="ARBA00022723"/>
    </source>
</evidence>
<dbReference type="SUPFAM" id="SSF48576">
    <property type="entry name" value="Terpenoid synthases"/>
    <property type="match status" value="1"/>
</dbReference>
<reference evidence="4 5" key="1">
    <citation type="journal article" date="2014" name="Genome Announc.">
        <title>Draft Genome Sequence of Streptomyces fradiae ATCC 19609, a Strain Highly Sensitive to Antibiotics.</title>
        <authorList>
            <person name="Bekker O.B."/>
            <person name="Klimina K.M."/>
            <person name="Vatlin A.A."/>
            <person name="Zakharevich N.V."/>
            <person name="Kasianov A.S."/>
            <person name="Danilenko V.N."/>
        </authorList>
    </citation>
    <scope>NUCLEOTIDE SEQUENCE [LARGE SCALE GENOMIC DNA]</scope>
    <source>
        <strain evidence="4 5">ATCC 19609</strain>
    </source>
</reference>
<protein>
    <submittedName>
        <fullName evidence="4">Polyprenyl synthetase family protein</fullName>
    </submittedName>
</protein>
<dbReference type="CDD" id="cd00685">
    <property type="entry name" value="Trans_IPPS_HT"/>
    <property type="match status" value="1"/>
</dbReference>
<dbReference type="SFLD" id="SFLDS00005">
    <property type="entry name" value="Isoprenoid_Synthase_Type_I"/>
    <property type="match status" value="1"/>
</dbReference>
<dbReference type="InterPro" id="IPR033749">
    <property type="entry name" value="Polyprenyl_synt_CS"/>
</dbReference>
<dbReference type="AlphaFoldDB" id="A0A3R7F446"/>
<dbReference type="PANTHER" id="PTHR12001">
    <property type="entry name" value="GERANYLGERANYL PYROPHOSPHATE SYNTHASE"/>
    <property type="match status" value="1"/>
</dbReference>
<dbReference type="Proteomes" id="UP000028058">
    <property type="component" value="Unassembled WGS sequence"/>
</dbReference>
<dbReference type="RefSeq" id="WP_050364131.1">
    <property type="nucleotide sequence ID" value="NZ_CP134822.1"/>
</dbReference>
<accession>A0A3R7F446</accession>
<dbReference type="Gene3D" id="1.10.600.10">
    <property type="entry name" value="Farnesyl Diphosphate Synthase"/>
    <property type="match status" value="1"/>
</dbReference>
<keyword evidence="1" id="KW-0479">Metal-binding</keyword>
<sequence length="366" mass="37767">MSDGTVLSDTAADVVKETLAECRAATLPALRDAVGELHPRLARISAYHLGWCEPDGRPTGVHAGKMLRAALAVLAARAFGAGTRTAVPGAVATELVHNFSLLHDDLMDADELRRGRPTAWVVFGAGPAVLAGDALLSKALRMTAEMKGTPEQPAGRTLTEAVSTIIRGQAADLGLDGFPVDRVGADDYLAACAKTSGLLGGCVAVGASLADAPAAGVRTLQAAAWDLGVAWQVADDVESIWGDPAASGKPAFGDLRRDKRTYPVIAALRSGTAAGSRLAGRLSSSGARGEDELAELARLVDEAGGRAEAERTAREHLDRAVHLLGKTGGDPVALDGLAALFRHVLDRHGRRTPAPAATPAMRGAAR</sequence>
<dbReference type="EMBL" id="JNAD02000021">
    <property type="protein sequence ID" value="RKM90873.1"/>
    <property type="molecule type" value="Genomic_DNA"/>
</dbReference>
<comment type="similarity">
    <text evidence="3">Belongs to the FPP/GGPP synthase family.</text>
</comment>